<dbReference type="InterPro" id="IPR013094">
    <property type="entry name" value="AB_hydrolase_3"/>
</dbReference>
<dbReference type="InterPro" id="IPR029058">
    <property type="entry name" value="AB_hydrolase_fold"/>
</dbReference>
<evidence type="ECO:0000256" key="1">
    <source>
        <dbReference type="ARBA" id="ARBA00010515"/>
    </source>
</evidence>
<dbReference type="FunFam" id="3.40.50.1820:FF:000089">
    <property type="entry name" value="Alpha/beta hydrolase"/>
    <property type="match status" value="1"/>
</dbReference>
<keyword evidence="2 5" id="KW-0378">Hydrolase</keyword>
<evidence type="ECO:0000313" key="5">
    <source>
        <dbReference type="EMBL" id="KAB0641582.1"/>
    </source>
</evidence>
<evidence type="ECO:0000256" key="2">
    <source>
        <dbReference type="ARBA" id="ARBA00022801"/>
    </source>
</evidence>
<gene>
    <name evidence="5" type="ORF">F7R25_00645</name>
</gene>
<dbReference type="SUPFAM" id="SSF53474">
    <property type="entry name" value="alpha/beta-Hydrolases"/>
    <property type="match status" value="1"/>
</dbReference>
<dbReference type="GO" id="GO:0016787">
    <property type="term" value="F:hydrolase activity"/>
    <property type="evidence" value="ECO:0007669"/>
    <property type="project" value="UniProtKB-KW"/>
</dbReference>
<sequence length="307" mass="33199">MVLDSDIATILKSLESAPPMESLSVEALREGLAYPPLDRCTVVGETVDFDIPLDGRVLAARLYRPVERKSDGVTVFFHGGGFVIGNLDTHDHVCRDLCAGSGAAVIAVDYRLAPEHRFPAAVNDCFDAVCWIAQHAHLLSLDASRLVVAGDSAGGNLAAVTALRIRDEGGPPLCAQVLVYPVTDYHTPPTRSYVENQSGYLLTRGAMVRFWRHYVENEQDAFHPHGCPLRAKSLAGLPRALVVTAGFDPLRDEGDAYANRLFDAGVPVTLRHYEGMIHGFFRMGLACAAAQEALMAAAAWISDAMAR</sequence>
<dbReference type="PROSITE" id="PS01174">
    <property type="entry name" value="LIPASE_GDXG_SER"/>
    <property type="match status" value="1"/>
</dbReference>
<evidence type="ECO:0000313" key="6">
    <source>
        <dbReference type="Proteomes" id="UP000473470"/>
    </source>
</evidence>
<comment type="similarity">
    <text evidence="1">Belongs to the 'GDXG' lipolytic enzyme family.</text>
</comment>
<accession>A0A6L3N4W6</accession>
<feature type="domain" description="Alpha/beta hydrolase fold-3" evidence="4">
    <location>
        <begin position="75"/>
        <end position="281"/>
    </location>
</feature>
<evidence type="ECO:0000256" key="3">
    <source>
        <dbReference type="PROSITE-ProRule" id="PRU10038"/>
    </source>
</evidence>
<dbReference type="RefSeq" id="WP_059881715.1">
    <property type="nucleotide sequence ID" value="NZ_CABVPM010000006.1"/>
</dbReference>
<comment type="caution">
    <text evidence="5">The sequence shown here is derived from an EMBL/GenBank/DDBJ whole genome shotgun (WGS) entry which is preliminary data.</text>
</comment>
<proteinExistence type="inferred from homology"/>
<reference evidence="5 6" key="1">
    <citation type="submission" date="2019-09" db="EMBL/GenBank/DDBJ databases">
        <title>Draft genome sequences of 48 bacterial type strains from the CCUG.</title>
        <authorList>
            <person name="Tunovic T."/>
            <person name="Pineiro-Iglesias B."/>
            <person name="Unosson C."/>
            <person name="Inganas E."/>
            <person name="Ohlen M."/>
            <person name="Cardew S."/>
            <person name="Jensie-Markopoulos S."/>
            <person name="Salva-Serra F."/>
            <person name="Jaen-Luchoro D."/>
            <person name="Karlsson R."/>
            <person name="Svensson-Stadler L."/>
            <person name="Chun J."/>
            <person name="Moore E."/>
        </authorList>
    </citation>
    <scope>NUCLEOTIDE SEQUENCE [LARGE SCALE GENOMIC DNA]</scope>
    <source>
        <strain evidence="5 6">CCUG 65686</strain>
    </source>
</reference>
<dbReference type="PANTHER" id="PTHR48081">
    <property type="entry name" value="AB HYDROLASE SUPERFAMILY PROTEIN C4A8.06C"/>
    <property type="match status" value="1"/>
</dbReference>
<name>A0A6L3N4W6_9BURK</name>
<dbReference type="AlphaFoldDB" id="A0A6L3N4W6"/>
<evidence type="ECO:0000259" key="4">
    <source>
        <dbReference type="Pfam" id="PF07859"/>
    </source>
</evidence>
<dbReference type="Gene3D" id="3.40.50.1820">
    <property type="entry name" value="alpha/beta hydrolase"/>
    <property type="match status" value="1"/>
</dbReference>
<dbReference type="PANTHER" id="PTHR48081:SF8">
    <property type="entry name" value="ALPHA_BETA HYDROLASE FOLD-3 DOMAIN-CONTAINING PROTEIN-RELATED"/>
    <property type="match status" value="1"/>
</dbReference>
<protein>
    <submittedName>
        <fullName evidence="5">Alpha/beta hydrolase</fullName>
    </submittedName>
</protein>
<dbReference type="InterPro" id="IPR033140">
    <property type="entry name" value="Lipase_GDXG_put_SER_AS"/>
</dbReference>
<dbReference type="Proteomes" id="UP000473470">
    <property type="component" value="Unassembled WGS sequence"/>
</dbReference>
<feature type="active site" evidence="3">
    <location>
        <position position="152"/>
    </location>
</feature>
<dbReference type="Pfam" id="PF07859">
    <property type="entry name" value="Abhydrolase_3"/>
    <property type="match status" value="1"/>
</dbReference>
<dbReference type="InterPro" id="IPR050300">
    <property type="entry name" value="GDXG_lipolytic_enzyme"/>
</dbReference>
<organism evidence="5 6">
    <name type="scientific">Burkholderia stagnalis</name>
    <dbReference type="NCBI Taxonomy" id="1503054"/>
    <lineage>
        <taxon>Bacteria</taxon>
        <taxon>Pseudomonadati</taxon>
        <taxon>Pseudomonadota</taxon>
        <taxon>Betaproteobacteria</taxon>
        <taxon>Burkholderiales</taxon>
        <taxon>Burkholderiaceae</taxon>
        <taxon>Burkholderia</taxon>
        <taxon>Burkholderia cepacia complex</taxon>
    </lineage>
</organism>
<dbReference type="EMBL" id="VZOK01000001">
    <property type="protein sequence ID" value="KAB0641582.1"/>
    <property type="molecule type" value="Genomic_DNA"/>
</dbReference>